<accession>A0A8S1WZU0</accession>
<protein>
    <submittedName>
        <fullName evidence="1">Uncharacterized protein</fullName>
    </submittedName>
</protein>
<name>A0A8S1WZU0_PAROT</name>
<organism evidence="1 2">
    <name type="scientific">Paramecium octaurelia</name>
    <dbReference type="NCBI Taxonomy" id="43137"/>
    <lineage>
        <taxon>Eukaryota</taxon>
        <taxon>Sar</taxon>
        <taxon>Alveolata</taxon>
        <taxon>Ciliophora</taxon>
        <taxon>Intramacronucleata</taxon>
        <taxon>Oligohymenophorea</taxon>
        <taxon>Peniculida</taxon>
        <taxon>Parameciidae</taxon>
        <taxon>Paramecium</taxon>
    </lineage>
</organism>
<proteinExistence type="predicted"/>
<evidence type="ECO:0000313" key="2">
    <source>
        <dbReference type="Proteomes" id="UP000683925"/>
    </source>
</evidence>
<evidence type="ECO:0000313" key="1">
    <source>
        <dbReference type="EMBL" id="CAD8193725.1"/>
    </source>
</evidence>
<sequence length="56" mass="6999">MKKILNSDQYMLQTQVKAEYSRVKVVQFINQIQMMPFQMWQNNRDQYYQFGHKKCY</sequence>
<dbReference type="EMBL" id="CAJJDP010000105">
    <property type="protein sequence ID" value="CAD8193725.1"/>
    <property type="molecule type" value="Genomic_DNA"/>
</dbReference>
<gene>
    <name evidence="1" type="ORF">POCTA_138.1.T1050082</name>
</gene>
<reference evidence="1" key="1">
    <citation type="submission" date="2021-01" db="EMBL/GenBank/DDBJ databases">
        <authorList>
            <consortium name="Genoscope - CEA"/>
            <person name="William W."/>
        </authorList>
    </citation>
    <scope>NUCLEOTIDE SEQUENCE</scope>
</reference>
<dbReference type="Proteomes" id="UP000683925">
    <property type="component" value="Unassembled WGS sequence"/>
</dbReference>
<dbReference type="AlphaFoldDB" id="A0A8S1WZU0"/>
<keyword evidence="2" id="KW-1185">Reference proteome</keyword>
<comment type="caution">
    <text evidence="1">The sequence shown here is derived from an EMBL/GenBank/DDBJ whole genome shotgun (WGS) entry which is preliminary data.</text>
</comment>